<keyword evidence="4 8" id="KW-0812">Transmembrane</keyword>
<dbReference type="InterPro" id="IPR045122">
    <property type="entry name" value="Csc1-like"/>
</dbReference>
<protein>
    <recommendedName>
        <fullName evidence="14">CSC1/OSCA1-like 7TM region domain-containing protein</fullName>
    </recommendedName>
</protein>
<gene>
    <name evidence="12" type="ORF">TCAL_09995</name>
</gene>
<dbReference type="InterPro" id="IPR003864">
    <property type="entry name" value="CSC1/OSCA1-like_7TM"/>
</dbReference>
<feature type="compositionally biased region" description="Acidic residues" evidence="7">
    <location>
        <begin position="96"/>
        <end position="107"/>
    </location>
</feature>
<evidence type="ECO:0000256" key="6">
    <source>
        <dbReference type="ARBA" id="ARBA00023136"/>
    </source>
</evidence>
<evidence type="ECO:0000313" key="13">
    <source>
        <dbReference type="Proteomes" id="UP000318571"/>
    </source>
</evidence>
<keyword evidence="3" id="KW-0813">Transport</keyword>
<dbReference type="AlphaFoldDB" id="A0A553PQ33"/>
<accession>A0A553PQ33</accession>
<sequence>MEANDFKKCKLYNKNQSNPFHIEATYGGIPQNLVTNLIILSVLLATFLVLRKSAWKLLNKIVRKDDVERWTHIFFAFTDHLRHPRHSHHRSHLDETDGNPEASEEDPVDRVALQRQRSVGDSRTFGEWLKSIFVLPDEDIEDRCGSDALQYIRFIRYIILYLTIVGSLAIGVVLPLNFQGSLQGDVSSFEHTTLVNLDPDSEFLWVHVILSFVFFPLAIIVMRKFSVDVGFQDVSLEISRTVMIEKVPRYLCKREELERHFQEAFPGSEVREMKFAFNVNRLQSIHNELMDARSGMEYCQRHEALERPSFHVYAAPCSRCCICICCCFCAKQEALEYYTEEESRLHAEFETEKAAALQEPLGIVFVTFKSVNMSKKIYDSHRRGFFTLNFQPPRSSLSKILKPHQWKVTFAPPPDDIYWENLSAGRRFLYLKKIIINIGLFVITFFLTTPEYLVSQTDYIIQFFGQGLQLPAALVEFIPTLMLWGFTAFMPLLVSWSDRFLGHWTRSGENHAIMKKTFWYLLFMVVFLPTFGFTTAQASINFLFTENKNDTYRWECVFLPDSGAFFVNYIITAALVGTGLELVRFPELLFYCLQVCWSKSEADIPAIQRAMKYEFRFGEQYARMMLMFCMTMMYSLSCPLIVPFGWLYFVMKYFVDRHNLLYAYKPSKINKGVHSTAISFVILSTLVLLFFMMVFTVIRSGGLSELTLKSKAEIVLFLLAVNIFSAQLWSDTCKKFSPIEYLECTYLRESELHNREHIYLPDILKSTSEKYRQKESDLRAEEEEQAAKSMASQDSRIQIIHDEHGNVREIQEVSSDENVETGDQAI</sequence>
<feature type="transmembrane region" description="Helical" evidence="8">
    <location>
        <begin position="625"/>
        <end position="649"/>
    </location>
</feature>
<evidence type="ECO:0000313" key="12">
    <source>
        <dbReference type="EMBL" id="TRY79793.1"/>
    </source>
</evidence>
<dbReference type="OrthoDB" id="1689567at2759"/>
<feature type="transmembrane region" description="Helical" evidence="8">
    <location>
        <begin position="158"/>
        <end position="178"/>
    </location>
</feature>
<keyword evidence="6 8" id="KW-0472">Membrane</keyword>
<feature type="transmembrane region" description="Helical" evidence="8">
    <location>
        <begin position="33"/>
        <end position="50"/>
    </location>
</feature>
<dbReference type="PANTHER" id="PTHR13018">
    <property type="entry name" value="PROBABLE MEMBRANE PROTEIN DUF221-RELATED"/>
    <property type="match status" value="1"/>
</dbReference>
<feature type="domain" description="CSC1/OSCA1-like cytosolic" evidence="11">
    <location>
        <begin position="239"/>
        <end position="421"/>
    </location>
</feature>
<dbReference type="PANTHER" id="PTHR13018:SF5">
    <property type="entry name" value="RE44586P"/>
    <property type="match status" value="1"/>
</dbReference>
<dbReference type="Pfam" id="PF13967">
    <property type="entry name" value="RSN1_TM"/>
    <property type="match status" value="1"/>
</dbReference>
<comment type="caution">
    <text evidence="12">The sequence shown here is derived from an EMBL/GenBank/DDBJ whole genome shotgun (WGS) entry which is preliminary data.</text>
</comment>
<evidence type="ECO:0000256" key="5">
    <source>
        <dbReference type="ARBA" id="ARBA00022989"/>
    </source>
</evidence>
<feature type="transmembrane region" description="Helical" evidence="8">
    <location>
        <begin position="203"/>
        <end position="222"/>
    </location>
</feature>
<dbReference type="Pfam" id="PF14703">
    <property type="entry name" value="PHM7_cyt"/>
    <property type="match status" value="1"/>
</dbReference>
<dbReference type="GO" id="GO:0005227">
    <property type="term" value="F:calcium-activated cation channel activity"/>
    <property type="evidence" value="ECO:0007669"/>
    <property type="project" value="InterPro"/>
</dbReference>
<evidence type="ECO:0000256" key="1">
    <source>
        <dbReference type="ARBA" id="ARBA00004141"/>
    </source>
</evidence>
<feature type="transmembrane region" description="Helical" evidence="8">
    <location>
        <begin position="677"/>
        <end position="698"/>
    </location>
</feature>
<evidence type="ECO:0000259" key="10">
    <source>
        <dbReference type="Pfam" id="PF13967"/>
    </source>
</evidence>
<reference evidence="12 13" key="1">
    <citation type="journal article" date="2018" name="Nat. Ecol. Evol.">
        <title>Genomic signatures of mitonuclear coevolution across populations of Tigriopus californicus.</title>
        <authorList>
            <person name="Barreto F.S."/>
            <person name="Watson E.T."/>
            <person name="Lima T.G."/>
            <person name="Willett C.S."/>
            <person name="Edmands S."/>
            <person name="Li W."/>
            <person name="Burton R.S."/>
        </authorList>
    </citation>
    <scope>NUCLEOTIDE SEQUENCE [LARGE SCALE GENOMIC DNA]</scope>
    <source>
        <strain evidence="12 13">San Diego</strain>
    </source>
</reference>
<evidence type="ECO:0000256" key="7">
    <source>
        <dbReference type="SAM" id="MobiDB-lite"/>
    </source>
</evidence>
<feature type="transmembrane region" description="Helical" evidence="8">
    <location>
        <begin position="564"/>
        <end position="583"/>
    </location>
</feature>
<dbReference type="Pfam" id="PF02714">
    <property type="entry name" value="RSN1_7TM"/>
    <property type="match status" value="1"/>
</dbReference>
<keyword evidence="13" id="KW-1185">Reference proteome</keyword>
<evidence type="ECO:0000256" key="2">
    <source>
        <dbReference type="ARBA" id="ARBA00007779"/>
    </source>
</evidence>
<proteinExistence type="inferred from homology"/>
<dbReference type="EMBL" id="VCGU01000002">
    <property type="protein sequence ID" value="TRY79793.1"/>
    <property type="molecule type" value="Genomic_DNA"/>
</dbReference>
<dbReference type="InterPro" id="IPR027815">
    <property type="entry name" value="CSC1/OSCA1-like_cyt"/>
</dbReference>
<keyword evidence="5 8" id="KW-1133">Transmembrane helix</keyword>
<evidence type="ECO:0000256" key="4">
    <source>
        <dbReference type="ARBA" id="ARBA00022692"/>
    </source>
</evidence>
<evidence type="ECO:0000259" key="9">
    <source>
        <dbReference type="Pfam" id="PF02714"/>
    </source>
</evidence>
<feature type="transmembrane region" description="Helical" evidence="8">
    <location>
        <begin position="473"/>
        <end position="496"/>
    </location>
</feature>
<comment type="subcellular location">
    <subcellularLocation>
        <location evidence="1">Membrane</location>
        <topology evidence="1">Multi-pass membrane protein</topology>
    </subcellularLocation>
</comment>
<feature type="transmembrane region" description="Helical" evidence="8">
    <location>
        <begin position="434"/>
        <end position="453"/>
    </location>
</feature>
<comment type="similarity">
    <text evidence="2">Belongs to the CSC1 (TC 1.A.17) family.</text>
</comment>
<feature type="transmembrane region" description="Helical" evidence="8">
    <location>
        <begin position="517"/>
        <end position="544"/>
    </location>
</feature>
<feature type="region of interest" description="Disordered" evidence="7">
    <location>
        <begin position="87"/>
        <end position="110"/>
    </location>
</feature>
<feature type="domain" description="CSC1/OSCA1-like N-terminal transmembrane" evidence="10">
    <location>
        <begin position="120"/>
        <end position="222"/>
    </location>
</feature>
<dbReference type="GO" id="GO:0005886">
    <property type="term" value="C:plasma membrane"/>
    <property type="evidence" value="ECO:0007669"/>
    <property type="project" value="TreeGrafter"/>
</dbReference>
<feature type="domain" description="CSC1/OSCA1-like 7TM region" evidence="9">
    <location>
        <begin position="432"/>
        <end position="693"/>
    </location>
</feature>
<dbReference type="OMA" id="PKRYYAH"/>
<name>A0A553PQ33_TIGCA</name>
<evidence type="ECO:0000256" key="3">
    <source>
        <dbReference type="ARBA" id="ARBA00022448"/>
    </source>
</evidence>
<dbReference type="InterPro" id="IPR032880">
    <property type="entry name" value="CSC1/OSCA1-like_N"/>
</dbReference>
<organism evidence="12 13">
    <name type="scientific">Tigriopus californicus</name>
    <name type="common">Marine copepod</name>
    <dbReference type="NCBI Taxonomy" id="6832"/>
    <lineage>
        <taxon>Eukaryota</taxon>
        <taxon>Metazoa</taxon>
        <taxon>Ecdysozoa</taxon>
        <taxon>Arthropoda</taxon>
        <taxon>Crustacea</taxon>
        <taxon>Multicrustacea</taxon>
        <taxon>Hexanauplia</taxon>
        <taxon>Copepoda</taxon>
        <taxon>Harpacticoida</taxon>
        <taxon>Harpacticidae</taxon>
        <taxon>Tigriopus</taxon>
    </lineage>
</organism>
<dbReference type="Proteomes" id="UP000318571">
    <property type="component" value="Chromosome 6"/>
</dbReference>
<evidence type="ECO:0000259" key="11">
    <source>
        <dbReference type="Pfam" id="PF14703"/>
    </source>
</evidence>
<evidence type="ECO:0000256" key="8">
    <source>
        <dbReference type="SAM" id="Phobius"/>
    </source>
</evidence>
<evidence type="ECO:0008006" key="14">
    <source>
        <dbReference type="Google" id="ProtNLM"/>
    </source>
</evidence>